<sequence length="79" mass="9067">MATKLLEAVGKWFLEPSSNEETRGLEDIFLTPSWNCKSMRKPCEGPTSMQESCAGHALFVDRMSITCQLHVKHMQTRFY</sequence>
<dbReference type="EMBL" id="JH971778">
    <property type="protein sequence ID" value="EKM73982.1"/>
    <property type="molecule type" value="Genomic_DNA"/>
</dbReference>
<dbReference type="KEGG" id="abp:AGABI1DRAFT116846"/>
<evidence type="ECO:0000313" key="2">
    <source>
        <dbReference type="EMBL" id="EKM80991.1"/>
    </source>
</evidence>
<reference evidence="3" key="1">
    <citation type="journal article" date="2012" name="Proc. Natl. Acad. Sci. U.S.A.">
        <title>Genome sequence of the button mushroom Agaricus bisporus reveals mechanisms governing adaptation to a humic-rich ecological niche.</title>
        <authorList>
            <person name="Morin E."/>
            <person name="Kohler A."/>
            <person name="Baker A.R."/>
            <person name="Foulongne-Oriol M."/>
            <person name="Lombard V."/>
            <person name="Nagy L.G."/>
            <person name="Ohm R.A."/>
            <person name="Patyshakuliyeva A."/>
            <person name="Brun A."/>
            <person name="Aerts A.L."/>
            <person name="Bailey A.M."/>
            <person name="Billette C."/>
            <person name="Coutinho P.M."/>
            <person name="Deakin G."/>
            <person name="Doddapaneni H."/>
            <person name="Floudas D."/>
            <person name="Grimwood J."/>
            <person name="Hilden K."/>
            <person name="Kuees U."/>
            <person name="LaButti K.M."/>
            <person name="Lapidus A."/>
            <person name="Lindquist E.A."/>
            <person name="Lucas S.M."/>
            <person name="Murat C."/>
            <person name="Riley R.W."/>
            <person name="Salamov A.A."/>
            <person name="Schmutz J."/>
            <person name="Subramanian V."/>
            <person name="Woesten H.A.B."/>
            <person name="Xu J."/>
            <person name="Eastwood D.C."/>
            <person name="Foster G.D."/>
            <person name="Sonnenberg A.S."/>
            <person name="Cullen D."/>
            <person name="de Vries R.P."/>
            <person name="Lundell T."/>
            <person name="Hibbett D.S."/>
            <person name="Henrissat B."/>
            <person name="Burton K.S."/>
            <person name="Kerrigan R.W."/>
            <person name="Challen M.P."/>
            <person name="Grigoriev I.V."/>
            <person name="Martin F."/>
        </authorList>
    </citation>
    <scope>NUCLEOTIDE SEQUENCE [LARGE SCALE GENOMIC DNA]</scope>
    <source>
        <strain evidence="3">JB137-S8 / ATCC MYA-4627 / FGSC 10392</strain>
    </source>
</reference>
<evidence type="ECO:0000313" key="1">
    <source>
        <dbReference type="EMBL" id="EKM73982.1"/>
    </source>
</evidence>
<dbReference type="RefSeq" id="XP_007328531.1">
    <property type="nucleotide sequence ID" value="XM_007328469.1"/>
</dbReference>
<dbReference type="KEGG" id="abp:AGABI1DRAFT112695"/>
<dbReference type="Proteomes" id="UP000008493">
    <property type="component" value="Unassembled WGS sequence"/>
</dbReference>
<dbReference type="GeneID" id="18823740"/>
<accession>K5WZM6</accession>
<keyword evidence="3" id="KW-1185">Reference proteome</keyword>
<evidence type="ECO:0000313" key="3">
    <source>
        <dbReference type="Proteomes" id="UP000008493"/>
    </source>
</evidence>
<organism evidence="2 3">
    <name type="scientific">Agaricus bisporus var. burnettii (strain JB137-S8 / ATCC MYA-4627 / FGSC 10392)</name>
    <name type="common">White button mushroom</name>
    <dbReference type="NCBI Taxonomy" id="597362"/>
    <lineage>
        <taxon>Eukaryota</taxon>
        <taxon>Fungi</taxon>
        <taxon>Dikarya</taxon>
        <taxon>Basidiomycota</taxon>
        <taxon>Agaricomycotina</taxon>
        <taxon>Agaricomycetes</taxon>
        <taxon>Agaricomycetidae</taxon>
        <taxon>Agaricales</taxon>
        <taxon>Agaricineae</taxon>
        <taxon>Agaricaceae</taxon>
        <taxon>Agaricus</taxon>
    </lineage>
</organism>
<dbReference type="GeneID" id="18825269"/>
<reference evidence="2" key="2">
    <citation type="submission" date="2012-08" db="EMBL/GenBank/DDBJ databases">
        <title>The genome sequence of the button mushroom Agaricus bisporus reveals mechanisms governing adaptation to a humic-rich ecological niche.</title>
        <authorList>
            <consortium name="DOE Joint Genome Institute"/>
            <person name="Morin E."/>
            <person name="Kohler A."/>
            <person name="Baker A."/>
            <person name="Foulogne-Oriol M."/>
            <person name="Lombard V."/>
            <person name="Nagy L.G."/>
            <person name="Ohm R.A."/>
            <person name="Patyshakuliyeva A."/>
            <person name="Brun A."/>
            <person name="Aerts A.L."/>
            <person name="Bailey A.M."/>
            <person name="Billette C."/>
            <person name="Coutinho P.M."/>
            <person name="Deakin G."/>
            <person name="Doddapaneni H."/>
            <person name="Floudas D."/>
            <person name="Grimwood J."/>
            <person name="Hilden K."/>
            <person name="Kues U."/>
            <person name="LaButti K.M."/>
            <person name="Lapidus A."/>
            <person name="Lindquist E.A."/>
            <person name="Lucas S.M."/>
            <person name="Lundell T."/>
            <person name="Murat C."/>
            <person name="Riley R.W."/>
            <person name="Salamov A.A."/>
            <person name="Schmutz J."/>
            <person name="Subramanian V."/>
            <person name="Wosten H.A.B."/>
            <person name="Xu J."/>
            <person name="Eastwood D.C."/>
            <person name="Foster G.D."/>
            <person name="Sonnenberg A.S.M."/>
            <person name="Cullen D."/>
            <person name="de Vries R.P."/>
            <person name="Hibbett D.S."/>
            <person name="Henrissat B."/>
            <person name="Burton K.S."/>
            <person name="Kerrigan R.W."/>
            <person name="Challen M.P."/>
            <person name="Grigoriev I.V."/>
            <person name="Martin F."/>
        </authorList>
    </citation>
    <scope>NUCLEOTIDE SEQUENCE</scope>
    <source>
        <strain evidence="2">JB137-s8</strain>
    </source>
</reference>
<dbReference type="InParanoid" id="K5WZM6"/>
<protein>
    <submittedName>
        <fullName evidence="2">Uncharacterized protein</fullName>
    </submittedName>
</protein>
<proteinExistence type="predicted"/>
<dbReference type="RefSeq" id="XP_007335378.1">
    <property type="nucleotide sequence ID" value="XM_007335316.1"/>
</dbReference>
<dbReference type="EMBL" id="JH971388">
    <property type="protein sequence ID" value="EKM80991.1"/>
    <property type="molecule type" value="Genomic_DNA"/>
</dbReference>
<dbReference type="AlphaFoldDB" id="K5WZM6"/>
<name>K5WZM6_AGABU</name>
<dbReference type="HOGENOM" id="CLU_2503770_0_0_1"/>
<gene>
    <name evidence="2" type="ORF">AGABI1DRAFT_112695</name>
    <name evidence="1" type="ORF">AGABI1DRAFT_116846</name>
</gene>